<comment type="caution">
    <text evidence="2">The sequence shown here is derived from an EMBL/GenBank/DDBJ whole genome shotgun (WGS) entry which is preliminary data.</text>
</comment>
<sequence>MFGAAGLQAGNDVVDGEHDAADTQRVRRLLADAHRPVGPQPGDVLPDAVEPDDTFHPAPRTRRQ</sequence>
<accession>A0ABU2SDT2</accession>
<name>A0ABU2SDT2_9ACTN</name>
<keyword evidence="3" id="KW-1185">Reference proteome</keyword>
<evidence type="ECO:0000313" key="2">
    <source>
        <dbReference type="EMBL" id="MDT0447129.1"/>
    </source>
</evidence>
<proteinExistence type="predicted"/>
<reference evidence="3" key="1">
    <citation type="submission" date="2023-07" db="EMBL/GenBank/DDBJ databases">
        <title>30 novel species of actinomycetes from the DSMZ collection.</title>
        <authorList>
            <person name="Nouioui I."/>
        </authorList>
    </citation>
    <scope>NUCLEOTIDE SEQUENCE [LARGE SCALE GENOMIC DNA]</scope>
    <source>
        <strain evidence="3">DSM 41886</strain>
    </source>
</reference>
<organism evidence="2 3">
    <name type="scientific">Streptomyces johnsoniae</name>
    <dbReference type="NCBI Taxonomy" id="3075532"/>
    <lineage>
        <taxon>Bacteria</taxon>
        <taxon>Bacillati</taxon>
        <taxon>Actinomycetota</taxon>
        <taxon>Actinomycetes</taxon>
        <taxon>Kitasatosporales</taxon>
        <taxon>Streptomycetaceae</taxon>
        <taxon>Streptomyces</taxon>
    </lineage>
</organism>
<feature type="region of interest" description="Disordered" evidence="1">
    <location>
        <begin position="1"/>
        <end position="64"/>
    </location>
</feature>
<gene>
    <name evidence="2" type="ORF">RM779_31720</name>
</gene>
<protein>
    <submittedName>
        <fullName evidence="2">Uncharacterized protein</fullName>
    </submittedName>
</protein>
<dbReference type="Proteomes" id="UP001183615">
    <property type="component" value="Unassembled WGS sequence"/>
</dbReference>
<dbReference type="EMBL" id="JAVREV010000026">
    <property type="protein sequence ID" value="MDT0447129.1"/>
    <property type="molecule type" value="Genomic_DNA"/>
</dbReference>
<evidence type="ECO:0000256" key="1">
    <source>
        <dbReference type="SAM" id="MobiDB-lite"/>
    </source>
</evidence>
<evidence type="ECO:0000313" key="3">
    <source>
        <dbReference type="Proteomes" id="UP001183615"/>
    </source>
</evidence>
<dbReference type="RefSeq" id="WP_311621248.1">
    <property type="nucleotide sequence ID" value="NZ_JAVREV010000026.1"/>
</dbReference>
<feature type="compositionally biased region" description="Basic and acidic residues" evidence="1">
    <location>
        <begin position="15"/>
        <end position="35"/>
    </location>
</feature>